<dbReference type="GO" id="GO:0006189">
    <property type="term" value="P:'de novo' IMP biosynthetic process"/>
    <property type="evidence" value="ECO:0007669"/>
    <property type="project" value="UniProtKB-UniRule"/>
</dbReference>
<gene>
    <name evidence="8 10" type="primary">purC</name>
    <name evidence="10" type="ORF">MB2181_02140</name>
</gene>
<evidence type="ECO:0000256" key="4">
    <source>
        <dbReference type="ARBA" id="ARBA00022741"/>
    </source>
</evidence>
<evidence type="ECO:0000256" key="1">
    <source>
        <dbReference type="ARBA" id="ARBA00004672"/>
    </source>
</evidence>
<dbReference type="Gene3D" id="3.30.470.20">
    <property type="entry name" value="ATP-grasp fold, B domain"/>
    <property type="match status" value="1"/>
</dbReference>
<dbReference type="Proteomes" id="UP000054262">
    <property type="component" value="Unassembled WGS sequence"/>
</dbReference>
<evidence type="ECO:0000256" key="7">
    <source>
        <dbReference type="ARBA" id="ARBA00048475"/>
    </source>
</evidence>
<dbReference type="InterPro" id="IPR001636">
    <property type="entry name" value="SAICAR_synth"/>
</dbReference>
<dbReference type="GO" id="GO:0005737">
    <property type="term" value="C:cytoplasm"/>
    <property type="evidence" value="ECO:0007669"/>
    <property type="project" value="TreeGrafter"/>
</dbReference>
<dbReference type="PROSITE" id="PS01058">
    <property type="entry name" value="SAICAR_SYNTHETASE_2"/>
    <property type="match status" value="1"/>
</dbReference>
<comment type="catalytic activity">
    <reaction evidence="7 8">
        <text>5-amino-1-(5-phospho-D-ribosyl)imidazole-4-carboxylate + L-aspartate + ATP = (2S)-2-[5-amino-1-(5-phospho-beta-D-ribosyl)imidazole-4-carboxamido]succinate + ADP + phosphate + 2 H(+)</text>
        <dbReference type="Rhea" id="RHEA:22628"/>
        <dbReference type="ChEBI" id="CHEBI:15378"/>
        <dbReference type="ChEBI" id="CHEBI:29991"/>
        <dbReference type="ChEBI" id="CHEBI:30616"/>
        <dbReference type="ChEBI" id="CHEBI:43474"/>
        <dbReference type="ChEBI" id="CHEBI:58443"/>
        <dbReference type="ChEBI" id="CHEBI:77657"/>
        <dbReference type="ChEBI" id="CHEBI:456216"/>
        <dbReference type="EC" id="6.3.2.6"/>
    </reaction>
</comment>
<evidence type="ECO:0000256" key="3">
    <source>
        <dbReference type="ARBA" id="ARBA00022598"/>
    </source>
</evidence>
<evidence type="ECO:0000256" key="5">
    <source>
        <dbReference type="ARBA" id="ARBA00022755"/>
    </source>
</evidence>
<dbReference type="CDD" id="cd01414">
    <property type="entry name" value="SAICAR_synt_Sc"/>
    <property type="match status" value="1"/>
</dbReference>
<dbReference type="HAMAP" id="MF_00137">
    <property type="entry name" value="SAICAR_synth"/>
    <property type="match status" value="1"/>
</dbReference>
<keyword evidence="6 8" id="KW-0067">ATP-binding</keyword>
<evidence type="ECO:0000256" key="2">
    <source>
        <dbReference type="ARBA" id="ARBA00010190"/>
    </source>
</evidence>
<dbReference type="EC" id="6.3.2.6" evidence="8"/>
<comment type="similarity">
    <text evidence="2 8">Belongs to the SAICAR synthetase family.</text>
</comment>
<dbReference type="PANTHER" id="PTHR43700:SF1">
    <property type="entry name" value="PHOSPHORIBOSYLAMINOIMIDAZOLE-SUCCINOCARBOXAMIDE SYNTHASE"/>
    <property type="match status" value="1"/>
</dbReference>
<dbReference type="InterPro" id="IPR028923">
    <property type="entry name" value="SAICAR_synt/ADE2_N"/>
</dbReference>
<dbReference type="PANTHER" id="PTHR43700">
    <property type="entry name" value="PHOSPHORIBOSYLAMINOIMIDAZOLE-SUCCINOCARBOXAMIDE SYNTHASE"/>
    <property type="match status" value="1"/>
</dbReference>
<keyword evidence="11" id="KW-1185">Reference proteome</keyword>
<dbReference type="AlphaFoldDB" id="A0P5M5"/>
<accession>A0P5M5</accession>
<dbReference type="UniPathway" id="UPA00074">
    <property type="reaction ID" value="UER00131"/>
</dbReference>
<dbReference type="InterPro" id="IPR018236">
    <property type="entry name" value="SAICAR_synthetase_CS"/>
</dbReference>
<keyword evidence="5 8" id="KW-0658">Purine biosynthesis</keyword>
<organism evidence="10 11">
    <name type="scientific">Methylophilales bacterium HTCC2181</name>
    <dbReference type="NCBI Taxonomy" id="383631"/>
    <lineage>
        <taxon>Bacteria</taxon>
        <taxon>Pseudomonadati</taxon>
        <taxon>Pseudomonadota</taxon>
        <taxon>Betaproteobacteria</taxon>
        <taxon>Nitrosomonadales</taxon>
        <taxon>OM43 clade</taxon>
    </lineage>
</organism>
<dbReference type="EMBL" id="AAUX01000001">
    <property type="protein sequence ID" value="EAV46835.1"/>
    <property type="molecule type" value="Genomic_DNA"/>
</dbReference>
<evidence type="ECO:0000256" key="8">
    <source>
        <dbReference type="HAMAP-Rule" id="MF_00137"/>
    </source>
</evidence>
<evidence type="ECO:0000256" key="6">
    <source>
        <dbReference type="ARBA" id="ARBA00022840"/>
    </source>
</evidence>
<feature type="domain" description="SAICAR synthetase/ADE2 N-terminal" evidence="9">
    <location>
        <begin position="14"/>
        <end position="266"/>
    </location>
</feature>
<keyword evidence="3 8" id="KW-0436">Ligase</keyword>
<comment type="caution">
    <text evidence="10">The sequence shown here is derived from an EMBL/GenBank/DDBJ whole genome shotgun (WGS) entry which is preliminary data.</text>
</comment>
<dbReference type="NCBIfam" id="TIGR00081">
    <property type="entry name" value="purC"/>
    <property type="match status" value="1"/>
</dbReference>
<evidence type="ECO:0000259" key="9">
    <source>
        <dbReference type="Pfam" id="PF01259"/>
    </source>
</evidence>
<dbReference type="GO" id="GO:0004639">
    <property type="term" value="F:phosphoribosylaminoimidazolesuccinocarboxamide synthase activity"/>
    <property type="evidence" value="ECO:0007669"/>
    <property type="project" value="UniProtKB-UniRule"/>
</dbReference>
<dbReference type="SUPFAM" id="SSF56104">
    <property type="entry name" value="SAICAR synthase-like"/>
    <property type="match status" value="1"/>
</dbReference>
<evidence type="ECO:0000313" key="11">
    <source>
        <dbReference type="Proteomes" id="UP000054262"/>
    </source>
</evidence>
<name>A0P5M5_9PROT</name>
<comment type="pathway">
    <text evidence="1 8">Purine metabolism; IMP biosynthesis via de novo pathway; 5-amino-1-(5-phospho-D-ribosyl)imidazole-4-carboxamide from 5-amino-1-(5-phospho-D-ribosyl)imidazole-4-carboxylate: step 1/2.</text>
</comment>
<protein>
    <recommendedName>
        <fullName evidence="8">Phosphoribosylaminoimidazole-succinocarboxamide synthase</fullName>
        <ecNumber evidence="8">6.3.2.6</ecNumber>
    </recommendedName>
    <alternativeName>
        <fullName evidence="8">SAICAR synthetase</fullName>
    </alternativeName>
</protein>
<reference evidence="10 11" key="1">
    <citation type="submission" date="2006-11" db="EMBL/GenBank/DDBJ databases">
        <authorList>
            <person name="Giovannoni S."/>
            <person name="Vergin K."/>
            <person name="Ferriera S."/>
            <person name="Johnson J."/>
            <person name="Kravitz S."/>
            <person name="Beeson K."/>
            <person name="Sutton G."/>
            <person name="Rogers Y.-H."/>
            <person name="Friedman R."/>
            <person name="Frazier M."/>
            <person name="Venter J.C."/>
        </authorList>
    </citation>
    <scope>NUCLEOTIDE SEQUENCE [LARGE SCALE GENOMIC DNA]</scope>
    <source>
        <strain evidence="10 11">HTCC2181</strain>
    </source>
</reference>
<sequence length="294" mass="33329">MVLLNSSIKSLPLIHQGKVRDIYDINEHKMLIVTTDRLSAFDVIMGEPIPFKGQVLTEMANFWFDYFKDIPNHLTYENPENFVLPAEIDQIHGRAVVVKKLRPIPIEAIVRGYIIGSGWKEYQASQSICNISLPKGLKQASKLPQALFTPSNKADQGQHDENISLEHCRSLLGDDLTKTISEMSISIYIKASELAKAKGIIIADTKLEFGLDSNNQVTLMDEVLTPDSSRFWPEKSYQMGMSPPSFDKQYVRDWLETQDWNKQAPAPTLPKTVIEETSNKYREAFEKITGQILV</sequence>
<proteinExistence type="inferred from homology"/>
<dbReference type="PROSITE" id="PS01057">
    <property type="entry name" value="SAICAR_SYNTHETASE_1"/>
    <property type="match status" value="1"/>
</dbReference>
<evidence type="ECO:0000313" key="10">
    <source>
        <dbReference type="EMBL" id="EAV46835.1"/>
    </source>
</evidence>
<dbReference type="OrthoDB" id="9801549at2"/>
<dbReference type="Pfam" id="PF01259">
    <property type="entry name" value="SAICAR_synt"/>
    <property type="match status" value="1"/>
</dbReference>
<dbReference type="NCBIfam" id="NF010568">
    <property type="entry name" value="PRK13961.1"/>
    <property type="match status" value="1"/>
</dbReference>
<dbReference type="GO" id="GO:0005524">
    <property type="term" value="F:ATP binding"/>
    <property type="evidence" value="ECO:0007669"/>
    <property type="project" value="UniProtKB-KW"/>
</dbReference>
<keyword evidence="4 8" id="KW-0547">Nucleotide-binding</keyword>
<dbReference type="Gene3D" id="3.30.200.20">
    <property type="entry name" value="Phosphorylase Kinase, domain 1"/>
    <property type="match status" value="1"/>
</dbReference>
<dbReference type="FunFam" id="3.30.470.20:FF:000015">
    <property type="entry name" value="Phosphoribosylaminoimidazole-succinocarboxamide synthase"/>
    <property type="match status" value="1"/>
</dbReference>